<evidence type="ECO:0000313" key="2">
    <source>
        <dbReference type="EMBL" id="EFQ32778.1"/>
    </source>
</evidence>
<feature type="region of interest" description="Disordered" evidence="1">
    <location>
        <begin position="1"/>
        <end position="40"/>
    </location>
</feature>
<organism evidence="3">
    <name type="scientific">Colletotrichum graminicola (strain M1.001 / M2 / FGSC 10212)</name>
    <name type="common">Maize anthracnose fungus</name>
    <name type="synonym">Glomerella graminicola</name>
    <dbReference type="NCBI Taxonomy" id="645133"/>
    <lineage>
        <taxon>Eukaryota</taxon>
        <taxon>Fungi</taxon>
        <taxon>Dikarya</taxon>
        <taxon>Ascomycota</taxon>
        <taxon>Pezizomycotina</taxon>
        <taxon>Sordariomycetes</taxon>
        <taxon>Hypocreomycetidae</taxon>
        <taxon>Glomerellales</taxon>
        <taxon>Glomerellaceae</taxon>
        <taxon>Colletotrichum</taxon>
        <taxon>Colletotrichum graminicola species complex</taxon>
    </lineage>
</organism>
<feature type="compositionally biased region" description="Low complexity" evidence="1">
    <location>
        <begin position="22"/>
        <end position="40"/>
    </location>
</feature>
<name>E3QPJ0_COLGM</name>
<dbReference type="VEuPathDB" id="FungiDB:GLRG_07922"/>
<keyword evidence="3" id="KW-1185">Reference proteome</keyword>
<dbReference type="Proteomes" id="UP000008782">
    <property type="component" value="Unassembled WGS sequence"/>
</dbReference>
<proteinExistence type="predicted"/>
<dbReference type="GeneID" id="24413287"/>
<evidence type="ECO:0000313" key="3">
    <source>
        <dbReference type="Proteomes" id="UP000008782"/>
    </source>
</evidence>
<feature type="compositionally biased region" description="Basic and acidic residues" evidence="1">
    <location>
        <begin position="80"/>
        <end position="99"/>
    </location>
</feature>
<accession>E3QPJ0</accession>
<feature type="compositionally biased region" description="Pro residues" evidence="1">
    <location>
        <begin position="1"/>
        <end position="12"/>
    </location>
</feature>
<dbReference type="HOGENOM" id="CLU_1844930_0_0_1"/>
<evidence type="ECO:0000256" key="1">
    <source>
        <dbReference type="SAM" id="MobiDB-lite"/>
    </source>
</evidence>
<reference evidence="3" key="1">
    <citation type="journal article" date="2012" name="Nat. Genet.">
        <title>Lifestyle transitions in plant pathogenic Colletotrichum fungi deciphered by genome and transcriptome analyses.</title>
        <authorList>
            <person name="O'Connell R.J."/>
            <person name="Thon M.R."/>
            <person name="Hacquard S."/>
            <person name="Amyotte S.G."/>
            <person name="Kleemann J."/>
            <person name="Torres M.F."/>
            <person name="Damm U."/>
            <person name="Buiate E.A."/>
            <person name="Epstein L."/>
            <person name="Alkan N."/>
            <person name="Altmueller J."/>
            <person name="Alvarado-Balderrama L."/>
            <person name="Bauser C.A."/>
            <person name="Becker C."/>
            <person name="Birren B.W."/>
            <person name="Chen Z."/>
            <person name="Choi J."/>
            <person name="Crouch J.A."/>
            <person name="Duvick J.P."/>
            <person name="Farman M.A."/>
            <person name="Gan P."/>
            <person name="Heiman D."/>
            <person name="Henrissat B."/>
            <person name="Howard R.J."/>
            <person name="Kabbage M."/>
            <person name="Koch C."/>
            <person name="Kracher B."/>
            <person name="Kubo Y."/>
            <person name="Law A.D."/>
            <person name="Lebrun M.-H."/>
            <person name="Lee Y.-H."/>
            <person name="Miyara I."/>
            <person name="Moore N."/>
            <person name="Neumann U."/>
            <person name="Nordstroem K."/>
            <person name="Panaccione D.G."/>
            <person name="Panstruga R."/>
            <person name="Place M."/>
            <person name="Proctor R.H."/>
            <person name="Prusky D."/>
            <person name="Rech G."/>
            <person name="Reinhardt R."/>
            <person name="Rollins J.A."/>
            <person name="Rounsley S."/>
            <person name="Schardl C.L."/>
            <person name="Schwartz D.C."/>
            <person name="Shenoy N."/>
            <person name="Shirasu K."/>
            <person name="Sikhakolli U.R."/>
            <person name="Stueber K."/>
            <person name="Sukno S.A."/>
            <person name="Sweigard J.A."/>
            <person name="Takano Y."/>
            <person name="Takahara H."/>
            <person name="Trail F."/>
            <person name="van der Does H.C."/>
            <person name="Voll L.M."/>
            <person name="Will I."/>
            <person name="Young S."/>
            <person name="Zeng Q."/>
            <person name="Zhang J."/>
            <person name="Zhou S."/>
            <person name="Dickman M.B."/>
            <person name="Schulze-Lefert P."/>
            <person name="Ver Loren van Themaat E."/>
            <person name="Ma L.-J."/>
            <person name="Vaillancourt L.J."/>
        </authorList>
    </citation>
    <scope>NUCLEOTIDE SEQUENCE [LARGE SCALE GENOMIC DNA]</scope>
    <source>
        <strain evidence="3">M1.001 / M2 / FGSC 10212</strain>
    </source>
</reference>
<dbReference type="AlphaFoldDB" id="E3QPJ0"/>
<dbReference type="RefSeq" id="XP_008096798.1">
    <property type="nucleotide sequence ID" value="XM_008098607.1"/>
</dbReference>
<protein>
    <submittedName>
        <fullName evidence="2">Uncharacterized protein</fullName>
    </submittedName>
</protein>
<feature type="region of interest" description="Disordered" evidence="1">
    <location>
        <begin position="78"/>
        <end position="100"/>
    </location>
</feature>
<gene>
    <name evidence="2" type="ORF">GLRG_07922</name>
</gene>
<sequence>MSHKPYTPPSPPTRVDIPPVQPSSAAATSPSSSLSSTRSLGSLPFPAGAAAWLMAVFSDHAHIVPPSCSSASLRCSPKLRVPEHGKGGRKPVPREEARPPRTLRLAEANSSGEGPARWTVGAGLAVCEVARGQRNFILK</sequence>
<dbReference type="EMBL" id="GG697364">
    <property type="protein sequence ID" value="EFQ32778.1"/>
    <property type="molecule type" value="Genomic_DNA"/>
</dbReference>